<dbReference type="InterPro" id="IPR049891">
    <property type="entry name" value="CTB"/>
</dbReference>
<reference evidence="1 2" key="1">
    <citation type="journal article" date="2015" name="Genome Announc.">
        <title>Draft Genome Sequence of the Terrestrial Cyanobacterium Scytonema millei VB511283, Isolated from Eastern India.</title>
        <authorList>
            <person name="Sen D."/>
            <person name="Chandrababunaidu M.M."/>
            <person name="Singh D."/>
            <person name="Sanghi N."/>
            <person name="Ghorai A."/>
            <person name="Mishra G.P."/>
            <person name="Madduluri M."/>
            <person name="Adhikary S.P."/>
            <person name="Tripathy S."/>
        </authorList>
    </citation>
    <scope>NUCLEOTIDE SEQUENCE [LARGE SCALE GENOMIC DNA]</scope>
    <source>
        <strain evidence="1 2">VB511283</strain>
    </source>
</reference>
<dbReference type="Proteomes" id="UP000031532">
    <property type="component" value="Unassembled WGS sequence"/>
</dbReference>
<proteinExistence type="predicted"/>
<dbReference type="NCBIfam" id="NF038167">
    <property type="entry name" value="cyan_ocin_like"/>
    <property type="match status" value="1"/>
</dbReference>
<name>A0A9X5EAM3_9CYAN</name>
<evidence type="ECO:0000313" key="2">
    <source>
        <dbReference type="Proteomes" id="UP000031532"/>
    </source>
</evidence>
<dbReference type="RefSeq" id="WP_132867298.1">
    <property type="nucleotide sequence ID" value="NZ_JTJC03000017.1"/>
</dbReference>
<sequence>MINETNTELFVELSDEQQQLVAGGYSYPGGGDGQSIYDVLNTSLKENKSVQQLKVGIASTRDGSYVEQDYLNANQNFETDAFKFFTAK</sequence>
<organism evidence="1 2">
    <name type="scientific">Scytonema millei VB511283</name>
    <dbReference type="NCBI Taxonomy" id="1245923"/>
    <lineage>
        <taxon>Bacteria</taxon>
        <taxon>Bacillati</taxon>
        <taxon>Cyanobacteriota</taxon>
        <taxon>Cyanophyceae</taxon>
        <taxon>Nostocales</taxon>
        <taxon>Scytonemataceae</taxon>
        <taxon>Scytonema</taxon>
    </lineage>
</organism>
<dbReference type="AlphaFoldDB" id="A0A9X5EAM3"/>
<gene>
    <name evidence="1" type="ORF">QH73_0027405</name>
</gene>
<keyword evidence="2" id="KW-1185">Reference proteome</keyword>
<dbReference type="EMBL" id="JTJC03000017">
    <property type="protein sequence ID" value="NHC38306.1"/>
    <property type="molecule type" value="Genomic_DNA"/>
</dbReference>
<evidence type="ECO:0000313" key="1">
    <source>
        <dbReference type="EMBL" id="NHC38306.1"/>
    </source>
</evidence>
<accession>A0A9X5EAM3</accession>
<comment type="caution">
    <text evidence="1">The sequence shown here is derived from an EMBL/GenBank/DDBJ whole genome shotgun (WGS) entry which is preliminary data.</text>
</comment>
<protein>
    <submittedName>
        <fullName evidence="1">Uncharacterized protein</fullName>
    </submittedName>
</protein>